<evidence type="ECO:0000256" key="4">
    <source>
        <dbReference type="ARBA" id="ARBA00023136"/>
    </source>
</evidence>
<keyword evidence="8" id="KW-1185">Reference proteome</keyword>
<feature type="transmembrane region" description="Helical" evidence="6">
    <location>
        <begin position="345"/>
        <end position="363"/>
    </location>
</feature>
<feature type="transmembrane region" description="Helical" evidence="6">
    <location>
        <begin position="238"/>
        <end position="265"/>
    </location>
</feature>
<feature type="transmembrane region" description="Helical" evidence="6">
    <location>
        <begin position="434"/>
        <end position="452"/>
    </location>
</feature>
<dbReference type="GO" id="GO:1905039">
    <property type="term" value="P:carboxylic acid transmembrane transport"/>
    <property type="evidence" value="ECO:0007669"/>
    <property type="project" value="UniProtKB-ARBA"/>
</dbReference>
<evidence type="ECO:0000256" key="5">
    <source>
        <dbReference type="SAM" id="MobiDB-lite"/>
    </source>
</evidence>
<dbReference type="GO" id="GO:0008514">
    <property type="term" value="F:organic anion transmembrane transporter activity"/>
    <property type="evidence" value="ECO:0007669"/>
    <property type="project" value="UniProtKB-ARBA"/>
</dbReference>
<feature type="transmembrane region" description="Helical" evidence="6">
    <location>
        <begin position="74"/>
        <end position="92"/>
    </location>
</feature>
<comment type="subcellular location">
    <subcellularLocation>
        <location evidence="1">Membrane</location>
        <topology evidence="1">Multi-pass membrane protein</topology>
    </subcellularLocation>
</comment>
<dbReference type="EMBL" id="JBHSHT010000004">
    <property type="protein sequence ID" value="MFC4827003.1"/>
    <property type="molecule type" value="Genomic_DNA"/>
</dbReference>
<evidence type="ECO:0000256" key="6">
    <source>
        <dbReference type="SAM" id="Phobius"/>
    </source>
</evidence>
<dbReference type="GO" id="GO:0016020">
    <property type="term" value="C:membrane"/>
    <property type="evidence" value="ECO:0007669"/>
    <property type="project" value="UniProtKB-SubCell"/>
</dbReference>
<gene>
    <name evidence="7" type="ORF">ACFO9K_22390</name>
</gene>
<feature type="transmembrane region" description="Helical" evidence="6">
    <location>
        <begin position="197"/>
        <end position="218"/>
    </location>
</feature>
<dbReference type="GeneID" id="73047438"/>
<dbReference type="PANTHER" id="PTHR10283:SF82">
    <property type="entry name" value="SOLUTE CARRIER FAMILY 13 MEMBER 2"/>
    <property type="match status" value="1"/>
</dbReference>
<dbReference type="Pfam" id="PF00939">
    <property type="entry name" value="Na_sulph_symp"/>
    <property type="match status" value="1"/>
</dbReference>
<reference evidence="7 8" key="1">
    <citation type="journal article" date="2019" name="Int. J. Syst. Evol. Microbiol.">
        <title>The Global Catalogue of Microorganisms (GCM) 10K type strain sequencing project: providing services to taxonomists for standard genome sequencing and annotation.</title>
        <authorList>
            <consortium name="The Broad Institute Genomics Platform"/>
            <consortium name="The Broad Institute Genome Sequencing Center for Infectious Disease"/>
            <person name="Wu L."/>
            <person name="Ma J."/>
        </authorList>
    </citation>
    <scope>NUCLEOTIDE SEQUENCE [LARGE SCALE GENOMIC DNA]</scope>
    <source>
        <strain evidence="7 8">XZYJ18</strain>
    </source>
</reference>
<keyword evidence="2 6" id="KW-0812">Transmembrane</keyword>
<dbReference type="RefSeq" id="WP_254270668.1">
    <property type="nucleotide sequence ID" value="NZ_CP100402.1"/>
</dbReference>
<feature type="transmembrane region" description="Helical" evidence="6">
    <location>
        <begin position="296"/>
        <end position="316"/>
    </location>
</feature>
<protein>
    <submittedName>
        <fullName evidence="7">SLC13 family permease</fullName>
    </submittedName>
</protein>
<dbReference type="CDD" id="cd01115">
    <property type="entry name" value="SLC13_permease"/>
    <property type="match status" value="1"/>
</dbReference>
<evidence type="ECO:0000313" key="8">
    <source>
        <dbReference type="Proteomes" id="UP001595945"/>
    </source>
</evidence>
<feature type="transmembrane region" description="Helical" evidence="6">
    <location>
        <begin position="464"/>
        <end position="484"/>
    </location>
</feature>
<feature type="region of interest" description="Disordered" evidence="5">
    <location>
        <begin position="157"/>
        <end position="187"/>
    </location>
</feature>
<keyword evidence="4 6" id="KW-0472">Membrane</keyword>
<dbReference type="AlphaFoldDB" id="A0ABD5Q8H6"/>
<accession>A0ABD5Q8H6</accession>
<keyword evidence="3 6" id="KW-1133">Transmembrane helix</keyword>
<feature type="transmembrane region" description="Helical" evidence="6">
    <location>
        <begin position="119"/>
        <end position="151"/>
    </location>
</feature>
<organism evidence="7 8">
    <name type="scientific">Halorussus aquaticus</name>
    <dbReference type="NCBI Taxonomy" id="2953748"/>
    <lineage>
        <taxon>Archaea</taxon>
        <taxon>Methanobacteriati</taxon>
        <taxon>Methanobacteriota</taxon>
        <taxon>Stenosarchaea group</taxon>
        <taxon>Halobacteria</taxon>
        <taxon>Halobacteriales</taxon>
        <taxon>Haladaptataceae</taxon>
        <taxon>Halorussus</taxon>
    </lineage>
</organism>
<dbReference type="PANTHER" id="PTHR10283">
    <property type="entry name" value="SOLUTE CARRIER FAMILY 13 MEMBER"/>
    <property type="match status" value="1"/>
</dbReference>
<proteinExistence type="predicted"/>
<sequence>MANRRALIITVVAFVAVATAPVEGLASDGQYALATTAFAGVLWVTGALPLPITALSIPVLLTVFGVVPSAGEAVAGFADPIIFLLLAGFVLAEALQKHGTDRRIAYHILAVVGTSPRRIIFAVMLATAALSMVISNSATTAMMVPIALGIADRVVRESPRSNGGGGSVPMAEDVEEERAPTSPHKSTRIAEQPNFRIAMLLGVAYAASIGGVGTLIGTPPNAIVVAQLTDQLGYTITFVDWLTIGIPFVVVGLPLTWYVLAVLVYPPAVEDASVAREEARRYLQEVGSPSTNEWRVLFVTGITAGLWLLGGLGFLFEGVLPRPAYVTLFGGTGGHLFGMGSHQGALYYVTVGLAAIPALAIAGTIDWEDVQRIDWGTIILLGGGISLANALAATEATRWLAEAAIGSVAGAPVLLVALAIAAATVAISEIASNTAMAAISVPILISIGPRYAGTLGTSPTVASVFLAVTGGVAASFGFALPVATPPNAIAFGTGQMTKDQMLRPGVLLDAAMIVVTAVLSFTLFTVVWPFIG</sequence>
<feature type="transmembrane region" description="Helical" evidence="6">
    <location>
        <begin position="505"/>
        <end position="531"/>
    </location>
</feature>
<evidence type="ECO:0000256" key="2">
    <source>
        <dbReference type="ARBA" id="ARBA00022692"/>
    </source>
</evidence>
<evidence type="ECO:0000256" key="1">
    <source>
        <dbReference type="ARBA" id="ARBA00004141"/>
    </source>
</evidence>
<feature type="transmembrane region" description="Helical" evidence="6">
    <location>
        <begin position="404"/>
        <end position="427"/>
    </location>
</feature>
<evidence type="ECO:0000313" key="7">
    <source>
        <dbReference type="EMBL" id="MFC4827003.1"/>
    </source>
</evidence>
<dbReference type="Proteomes" id="UP001595945">
    <property type="component" value="Unassembled WGS sequence"/>
</dbReference>
<evidence type="ECO:0000256" key="3">
    <source>
        <dbReference type="ARBA" id="ARBA00022989"/>
    </source>
</evidence>
<feature type="transmembrane region" description="Helical" evidence="6">
    <location>
        <begin position="42"/>
        <end position="67"/>
    </location>
</feature>
<feature type="transmembrane region" description="Helical" evidence="6">
    <location>
        <begin position="375"/>
        <end position="392"/>
    </location>
</feature>
<name>A0ABD5Q8H6_9EURY</name>
<dbReference type="InterPro" id="IPR001898">
    <property type="entry name" value="SLC13A/DASS"/>
</dbReference>
<comment type="caution">
    <text evidence="7">The sequence shown here is derived from an EMBL/GenBank/DDBJ whole genome shotgun (WGS) entry which is preliminary data.</text>
</comment>